<comment type="caution">
    <text evidence="1">The sequence shown here is derived from an EMBL/GenBank/DDBJ whole genome shotgun (WGS) entry which is preliminary data.</text>
</comment>
<sequence length="217" mass="23687">MSASEVAGLLSAEEVTLSHIRRAVHHLPKSCRAVLYDEAHHLHPSAVGEFFEALSYELLLSASESSPSVVSIAAKLADAEYIPYDKYSPDGLWYSRDGGIRFKVKGRVAAEMDLLIKTSDGVRIFGEVISGSAGTKGFLSEIAAKKALLSEIYGDPVEFLLVLPYEPHSGLRCVGENDAFAVIPEGDTLYRNVPKSEVMMRNLSSVKSSKRVDGRVW</sequence>
<evidence type="ECO:0000313" key="2">
    <source>
        <dbReference type="Proteomes" id="UP000243820"/>
    </source>
</evidence>
<evidence type="ECO:0000313" key="1">
    <source>
        <dbReference type="EMBL" id="PAV09874.1"/>
    </source>
</evidence>
<protein>
    <submittedName>
        <fullName evidence="1">Uncharacterized protein</fullName>
    </submittedName>
</protein>
<reference evidence="1 2" key="1">
    <citation type="journal article" date="2017" name="BMC Genomics">
        <title>Genomic analysis of methanogenic archaea reveals a shift towards energy conservation.</title>
        <authorList>
            <person name="Gilmore S.P."/>
            <person name="Henske J.K."/>
            <person name="Sexton J.A."/>
            <person name="Solomon K.V."/>
            <person name="Seppala S."/>
            <person name="Yoo J.I."/>
            <person name="Huyett L.M."/>
            <person name="Pressman A."/>
            <person name="Cogan J.Z."/>
            <person name="Kivenson V."/>
            <person name="Peng X."/>
            <person name="Tan Y."/>
            <person name="Valentine D.L."/>
            <person name="O'Malley M.A."/>
        </authorList>
    </citation>
    <scope>NUCLEOTIDE SEQUENCE [LARGE SCALE GENOMIC DNA]</scope>
    <source>
        <strain evidence="1 2">XII</strain>
    </source>
</reference>
<dbReference type="Proteomes" id="UP000243820">
    <property type="component" value="Unassembled WGS sequence"/>
</dbReference>
<name>A0AAX0Q9R2_9EURY</name>
<dbReference type="AlphaFoldDB" id="A0AAX0Q9R2"/>
<organism evidence="1 2">
    <name type="scientific">Methanocorpusculum parvum</name>
    <dbReference type="NCBI Taxonomy" id="2193"/>
    <lineage>
        <taxon>Archaea</taxon>
        <taxon>Methanobacteriati</taxon>
        <taxon>Methanobacteriota</taxon>
        <taxon>Stenosarchaea group</taxon>
        <taxon>Methanomicrobia</taxon>
        <taxon>Methanomicrobiales</taxon>
        <taxon>Methanocorpusculaceae</taxon>
        <taxon>Methanocorpusculum</taxon>
    </lineage>
</organism>
<keyword evidence="2" id="KW-1185">Reference proteome</keyword>
<dbReference type="EMBL" id="LMVO01000005">
    <property type="protein sequence ID" value="PAV09874.1"/>
    <property type="molecule type" value="Genomic_DNA"/>
</dbReference>
<accession>A0AAX0Q9R2</accession>
<gene>
    <name evidence="1" type="ORF">ASJ83_04775</name>
</gene>
<proteinExistence type="predicted"/>
<dbReference type="RefSeq" id="WP_095641869.1">
    <property type="nucleotide sequence ID" value="NZ_LMVO01000005.1"/>
</dbReference>